<reference evidence="3" key="1">
    <citation type="submission" date="2025-08" db="UniProtKB">
        <authorList>
            <consortium name="Ensembl"/>
        </authorList>
    </citation>
    <scope>IDENTIFICATION</scope>
</reference>
<organism evidence="3 4">
    <name type="scientific">Salmo trutta</name>
    <name type="common">Brown trout</name>
    <dbReference type="NCBI Taxonomy" id="8032"/>
    <lineage>
        <taxon>Eukaryota</taxon>
        <taxon>Metazoa</taxon>
        <taxon>Chordata</taxon>
        <taxon>Craniata</taxon>
        <taxon>Vertebrata</taxon>
        <taxon>Euteleostomi</taxon>
        <taxon>Actinopterygii</taxon>
        <taxon>Neopterygii</taxon>
        <taxon>Teleostei</taxon>
        <taxon>Protacanthopterygii</taxon>
        <taxon>Salmoniformes</taxon>
        <taxon>Salmonidae</taxon>
        <taxon>Salmoninae</taxon>
        <taxon>Salmo</taxon>
    </lineage>
</organism>
<comment type="similarity">
    <text evidence="1">Belongs to the mTERF family.</text>
</comment>
<dbReference type="Gene3D" id="3.30.420.10">
    <property type="entry name" value="Ribonuclease H-like superfamily/Ribonuclease H"/>
    <property type="match status" value="1"/>
</dbReference>
<dbReference type="Proteomes" id="UP000472277">
    <property type="component" value="Chromosome 34"/>
</dbReference>
<keyword evidence="4" id="KW-1185">Reference proteome</keyword>
<dbReference type="AlphaFoldDB" id="A0A674A2D0"/>
<evidence type="ECO:0000313" key="4">
    <source>
        <dbReference type="Proteomes" id="UP000472277"/>
    </source>
</evidence>
<dbReference type="InParanoid" id="A0A674A2D0"/>
<dbReference type="InterPro" id="IPR038538">
    <property type="entry name" value="MTERF_sf"/>
</dbReference>
<dbReference type="InterPro" id="IPR036397">
    <property type="entry name" value="RNaseH_sf"/>
</dbReference>
<evidence type="ECO:0000256" key="2">
    <source>
        <dbReference type="ARBA" id="ARBA00022946"/>
    </source>
</evidence>
<reference evidence="3" key="2">
    <citation type="submission" date="2025-09" db="UniProtKB">
        <authorList>
            <consortium name="Ensembl"/>
        </authorList>
    </citation>
    <scope>IDENTIFICATION</scope>
</reference>
<protein>
    <submittedName>
        <fullName evidence="3">Uncharacterized protein</fullName>
    </submittedName>
</protein>
<evidence type="ECO:0000313" key="3">
    <source>
        <dbReference type="Ensembl" id="ENSSTUP00000053343.1"/>
    </source>
</evidence>
<dbReference type="InterPro" id="IPR003690">
    <property type="entry name" value="MTERF"/>
</dbReference>
<dbReference type="GO" id="GO:0003676">
    <property type="term" value="F:nucleic acid binding"/>
    <property type="evidence" value="ECO:0007669"/>
    <property type="project" value="InterPro"/>
</dbReference>
<sequence length="307" mass="35187">MYRQILGENLLPSARALKMGRGWVFQHDNDPKHTAKAQRMNQSNRCSVYLCLSIVFTRHQTETNGEGLRELTQKQTYFCVFSTSKHFAMMCTYECDPCVNPLGPYSGVQLWKLEQRPNVGSMLLRLDFQTNVAPPGNNLFFHISVAYLGSKKFNAESVASMGFYKKQLGLSAQKTRDVVVRLPRLLCESLEPVKENLKICKLEMGFRENELQHIVTVIPKVLTANKRKLTQIFDNIHNTMNIPHDLIVKFTQVSYKLPVLNHPFLHSPRKCVSVYISYLLFSLPDEAFCTEVATATLKDFELFQKTV</sequence>
<dbReference type="Ensembl" id="ENSSTUT00000055764.1">
    <property type="protein sequence ID" value="ENSSTUP00000053343.1"/>
    <property type="gene ID" value="ENSSTUG00000022520.1"/>
</dbReference>
<accession>A0A674A2D0</accession>
<dbReference type="SMART" id="SM00733">
    <property type="entry name" value="Mterf"/>
    <property type="match status" value="2"/>
</dbReference>
<dbReference type="GeneTree" id="ENSGT00940000173300"/>
<dbReference type="Gene3D" id="1.25.70.10">
    <property type="entry name" value="Transcription termination factor 3, mitochondrial"/>
    <property type="match status" value="1"/>
</dbReference>
<proteinExistence type="inferred from homology"/>
<dbReference type="OMA" id="RHQTETN"/>
<keyword evidence="2" id="KW-0809">Transit peptide</keyword>
<name>A0A674A2D0_SALTR</name>
<dbReference type="Pfam" id="PF02536">
    <property type="entry name" value="mTERF"/>
    <property type="match status" value="1"/>
</dbReference>
<evidence type="ECO:0000256" key="1">
    <source>
        <dbReference type="ARBA" id="ARBA00007692"/>
    </source>
</evidence>